<evidence type="ECO:0000313" key="3">
    <source>
        <dbReference type="EMBL" id="MRY60871.1"/>
    </source>
</evidence>
<reference evidence="3 4" key="1">
    <citation type="journal article" date="2019" name="Nat. Med.">
        <title>A library of human gut bacterial isolates paired with longitudinal multiomics data enables mechanistic microbiome research.</title>
        <authorList>
            <person name="Poyet M."/>
            <person name="Groussin M."/>
            <person name="Gibbons S.M."/>
            <person name="Avila-Pacheco J."/>
            <person name="Jiang X."/>
            <person name="Kearney S.M."/>
            <person name="Perrotta A.R."/>
            <person name="Berdy B."/>
            <person name="Zhao S."/>
            <person name="Lieberman T.D."/>
            <person name="Swanson P.K."/>
            <person name="Smith M."/>
            <person name="Roesemann S."/>
            <person name="Alexander J.E."/>
            <person name="Rich S.A."/>
            <person name="Livny J."/>
            <person name="Vlamakis H."/>
            <person name="Clish C."/>
            <person name="Bullock K."/>
            <person name="Deik A."/>
            <person name="Scott J."/>
            <person name="Pierce K.A."/>
            <person name="Xavier R.J."/>
            <person name="Alm E.J."/>
        </authorList>
    </citation>
    <scope>NUCLEOTIDE SEQUENCE [LARGE SCALE GENOMIC DNA]</scope>
    <source>
        <strain evidence="3 4">BIOML-A41</strain>
    </source>
</reference>
<evidence type="ECO:0000259" key="2">
    <source>
        <dbReference type="Pfam" id="PF02371"/>
    </source>
</evidence>
<feature type="non-terminal residue" evidence="3">
    <location>
        <position position="1"/>
    </location>
</feature>
<comment type="caution">
    <text evidence="3">The sequence shown here is derived from an EMBL/GenBank/DDBJ whole genome shotgun (WGS) entry which is preliminary data.</text>
</comment>
<gene>
    <name evidence="3" type="ORF">GKD59_23975</name>
</gene>
<dbReference type="PANTHER" id="PTHR33055">
    <property type="entry name" value="TRANSPOSASE FOR INSERTION SEQUENCE ELEMENT IS1111A"/>
    <property type="match status" value="1"/>
</dbReference>
<organism evidence="3 4">
    <name type="scientific">Parabacteroides distasonis</name>
    <dbReference type="NCBI Taxonomy" id="823"/>
    <lineage>
        <taxon>Bacteria</taxon>
        <taxon>Pseudomonadati</taxon>
        <taxon>Bacteroidota</taxon>
        <taxon>Bacteroidia</taxon>
        <taxon>Bacteroidales</taxon>
        <taxon>Tannerellaceae</taxon>
        <taxon>Parabacteroides</taxon>
    </lineage>
</organism>
<name>A0A7K0GPP0_PARDI</name>
<dbReference type="NCBIfam" id="NF033542">
    <property type="entry name" value="transpos_IS110"/>
    <property type="match status" value="1"/>
</dbReference>
<sequence>LDTHKEFNEVAYIEEHRGAQPVHLGRFSSSKVAVQKLVRQFESKYPGATLHFVYEAGPCGYWIYRLITSLGHCCYVVAPSLIPKKPGEKIKTDKRDALKLAKLLKSEDLTPIYVPEPEDEAVRDLSRAREVAMKDLKDAKYQLKALLLRNNINYKGTANWSQKHLRWLTELVLPHPAQHIVLQEFLQTITERISRLERLDNELTHHVHQWRYYPVVKAIQAMRGVRLLVTTGVVAELGDLTRFDHPRKLMSYLGLVPSEHSSGGKRHIGAITKCGNGRARRLLIEGAHTYRYAANISTDMQKRQEGLPKDIIDIAWKAQLRLCKRYKKMIAKGKHY</sequence>
<feature type="non-terminal residue" evidence="3">
    <location>
        <position position="336"/>
    </location>
</feature>
<dbReference type="InterPro" id="IPR002525">
    <property type="entry name" value="Transp_IS110-like_N"/>
</dbReference>
<dbReference type="EMBL" id="WKLT01000216">
    <property type="protein sequence ID" value="MRY60871.1"/>
    <property type="molecule type" value="Genomic_DNA"/>
</dbReference>
<evidence type="ECO:0000313" key="4">
    <source>
        <dbReference type="Proteomes" id="UP000463337"/>
    </source>
</evidence>
<accession>A0A7K0GPP0</accession>
<dbReference type="InterPro" id="IPR047650">
    <property type="entry name" value="Transpos_IS110"/>
</dbReference>
<dbReference type="InterPro" id="IPR003346">
    <property type="entry name" value="Transposase_20"/>
</dbReference>
<dbReference type="Pfam" id="PF01548">
    <property type="entry name" value="DEDD_Tnp_IS110"/>
    <property type="match status" value="1"/>
</dbReference>
<dbReference type="PANTHER" id="PTHR33055:SF3">
    <property type="entry name" value="PUTATIVE TRANSPOSASE FOR IS117-RELATED"/>
    <property type="match status" value="1"/>
</dbReference>
<protein>
    <submittedName>
        <fullName evidence="3">IS110 family transposase</fullName>
    </submittedName>
</protein>
<dbReference type="Proteomes" id="UP000463337">
    <property type="component" value="Unassembled WGS sequence"/>
</dbReference>
<dbReference type="AlphaFoldDB" id="A0A7K0GPP0"/>
<proteinExistence type="predicted"/>
<evidence type="ECO:0000259" key="1">
    <source>
        <dbReference type="Pfam" id="PF01548"/>
    </source>
</evidence>
<dbReference type="GO" id="GO:0006313">
    <property type="term" value="P:DNA transposition"/>
    <property type="evidence" value="ECO:0007669"/>
    <property type="project" value="InterPro"/>
</dbReference>
<dbReference type="Pfam" id="PF02371">
    <property type="entry name" value="Transposase_20"/>
    <property type="match status" value="1"/>
</dbReference>
<dbReference type="GO" id="GO:0003677">
    <property type="term" value="F:DNA binding"/>
    <property type="evidence" value="ECO:0007669"/>
    <property type="project" value="InterPro"/>
</dbReference>
<feature type="domain" description="Transposase IS110-like N-terminal" evidence="1">
    <location>
        <begin position="1"/>
        <end position="148"/>
    </location>
</feature>
<dbReference type="GO" id="GO:0004803">
    <property type="term" value="F:transposase activity"/>
    <property type="evidence" value="ECO:0007669"/>
    <property type="project" value="InterPro"/>
</dbReference>
<feature type="domain" description="Transposase IS116/IS110/IS902 C-terminal" evidence="2">
    <location>
        <begin position="218"/>
        <end position="290"/>
    </location>
</feature>